<protein>
    <submittedName>
        <fullName evidence="2">ATP-binding protein</fullName>
    </submittedName>
</protein>
<dbReference type="EMBL" id="JAXARY010000007">
    <property type="protein sequence ID" value="MDX8127429.1"/>
    <property type="molecule type" value="Genomic_DNA"/>
</dbReference>
<accession>A0ABU4UD74</accession>
<dbReference type="GO" id="GO:0005524">
    <property type="term" value="F:ATP binding"/>
    <property type="evidence" value="ECO:0007669"/>
    <property type="project" value="UniProtKB-KW"/>
</dbReference>
<sequence length="997" mass="114334">MADFLIQHLKNKAHEHSALEMLVNQWGFDEKLIPKALQTIGNLFPHYSRHDVSHSKQILINIERLLGPVNIGKLTATDTWLLLEAAYWHDIGMVVPQQDIEDALGNTSFRQYIEQIRNNPNHELNRFSQSFDSKDISQCFGGADNPMDAVDKFRQLMAEWFRQQHADRANKIVQAPWESVGISSPRTELIPARLFKLLGRICHMHGLPFKQLLSSTGLPFREAGLAQEDCHPRFIACLLRMGDLLDLDDNRFCPVMQHIAGENRPSISKAHEDKHAGLRHLRVDQERIEITAECETIDGYLETFKWFDWLKQEIQDQMAHWQDIVPRREFGLLPTLGEIAVRLSGNEQILNEGQRPQFGIDAKQAIKLLQGNNLYSTKFACIRELLQNAVDATLLRLWLTHQEERNSDIWKNPISEDVKKILKTGKVEVKFEELTSDANTPDDKSCWKLEIKDNGTGISRDDLGYMLKIGGSQSNTTRQLKINSMPEWMKPSGAFGIGFQSVFLITDVIKLTTKSIFTNEILEVTMHSPTKDKEGLVVLKLLENNISRPYGTSIEIFLLFNKFANSYSMPFGESLVRNFIDLYDPILDKALPLNAAELADKINTFSENSLLPITGKLKPIDKPEFAIGSENFPTEELIDNWRFIDVNEHQVSLKYQPNLGFRQNEAFYRGQPFKQNSLYLPNVAVAINLMSGKAGEWLMANRDQLMKEAEQDFSQLALLALEKLVQDDLETPTLFPDSNAQHKKAVFSLFLESMSYVYGGNWTNLAKKVDGAWLELNTNNITFQELFERESWILGIKGHDDRFPITGCDLVINNDASGSYIKGIIIKEWYKTTGKTVQVIENESNQKDDFNLRYQFAKKPQPLYSNKALAIQLAHRMHLSDSNRRFILGFQDKFEKLYLSESTKLRAGYLFEIYQPTARFVLLPFLFSGTSRRRPSPKVSATPSELDALCKWLQPNLEKLASIEEIRKEYENLIAYIDDEIMTPSLYWEDWKIARGI</sequence>
<keyword evidence="3" id="KW-1185">Reference proteome</keyword>
<proteinExistence type="predicted"/>
<gene>
    <name evidence="2" type="ORF">QLH52_09060</name>
</gene>
<dbReference type="Pfam" id="PF13589">
    <property type="entry name" value="HATPase_c_3"/>
    <property type="match status" value="1"/>
</dbReference>
<evidence type="ECO:0000313" key="3">
    <source>
        <dbReference type="Proteomes" id="UP001284537"/>
    </source>
</evidence>
<organism evidence="2 3">
    <name type="scientific">Methylomonas defluvii</name>
    <dbReference type="NCBI Taxonomy" id="3045149"/>
    <lineage>
        <taxon>Bacteria</taxon>
        <taxon>Pseudomonadati</taxon>
        <taxon>Pseudomonadota</taxon>
        <taxon>Gammaproteobacteria</taxon>
        <taxon>Methylococcales</taxon>
        <taxon>Methylococcaceae</taxon>
        <taxon>Methylomonas</taxon>
    </lineage>
</organism>
<dbReference type="Proteomes" id="UP001284537">
    <property type="component" value="Unassembled WGS sequence"/>
</dbReference>
<evidence type="ECO:0000313" key="2">
    <source>
        <dbReference type="EMBL" id="MDX8127429.1"/>
    </source>
</evidence>
<comment type="caution">
    <text evidence="2">The sequence shown here is derived from an EMBL/GenBank/DDBJ whole genome shotgun (WGS) entry which is preliminary data.</text>
</comment>
<evidence type="ECO:0000259" key="1">
    <source>
        <dbReference type="Pfam" id="PF24391"/>
    </source>
</evidence>
<name>A0ABU4UD74_9GAMM</name>
<keyword evidence="2" id="KW-0547">Nucleotide-binding</keyword>
<dbReference type="Gene3D" id="3.30.565.10">
    <property type="entry name" value="Histidine kinase-like ATPase, C-terminal domain"/>
    <property type="match status" value="1"/>
</dbReference>
<dbReference type="Pfam" id="PF24391">
    <property type="entry name" value="HD-CE"/>
    <property type="match status" value="1"/>
</dbReference>
<dbReference type="InterPro" id="IPR036890">
    <property type="entry name" value="HATPase_C_sf"/>
</dbReference>
<dbReference type="RefSeq" id="WP_319961303.1">
    <property type="nucleotide sequence ID" value="NZ_JAXARY010000007.1"/>
</dbReference>
<feature type="domain" description="HD-CE" evidence="1">
    <location>
        <begin position="44"/>
        <end position="315"/>
    </location>
</feature>
<keyword evidence="2" id="KW-0067">ATP-binding</keyword>
<reference evidence="2 3" key="1">
    <citation type="submission" date="2023-11" db="EMBL/GenBank/DDBJ databases">
        <authorList>
            <person name="Ouyang M.-Y."/>
        </authorList>
    </citation>
    <scope>NUCLEOTIDE SEQUENCE [LARGE SCALE GENOMIC DNA]</scope>
    <source>
        <strain evidence="2 3">OY6</strain>
    </source>
</reference>
<dbReference type="InterPro" id="IPR056471">
    <property type="entry name" value="HD-CE"/>
</dbReference>
<dbReference type="SUPFAM" id="SSF55874">
    <property type="entry name" value="ATPase domain of HSP90 chaperone/DNA topoisomerase II/histidine kinase"/>
    <property type="match status" value="1"/>
</dbReference>